<dbReference type="InterPro" id="IPR019489">
    <property type="entry name" value="Clp_ATPase_C"/>
</dbReference>
<dbReference type="GO" id="GO:0009376">
    <property type="term" value="C:HslUV protease complex"/>
    <property type="evidence" value="ECO:0007669"/>
    <property type="project" value="UniProtKB-UniRule"/>
</dbReference>
<evidence type="ECO:0000259" key="7">
    <source>
        <dbReference type="SMART" id="SM01086"/>
    </source>
</evidence>
<organism evidence="8 9">
    <name type="scientific">Thermoflavimicrobium daqui</name>
    <dbReference type="NCBI Taxonomy" id="2137476"/>
    <lineage>
        <taxon>Bacteria</taxon>
        <taxon>Bacillati</taxon>
        <taxon>Bacillota</taxon>
        <taxon>Bacilli</taxon>
        <taxon>Bacillales</taxon>
        <taxon>Thermoactinomycetaceae</taxon>
        <taxon>Thermoflavimicrobium</taxon>
    </lineage>
</organism>
<keyword evidence="9" id="KW-1185">Reference proteome</keyword>
<dbReference type="Gene3D" id="3.40.50.300">
    <property type="entry name" value="P-loop containing nucleotide triphosphate hydrolases"/>
    <property type="match status" value="2"/>
</dbReference>
<evidence type="ECO:0000313" key="9">
    <source>
        <dbReference type="Proteomes" id="UP000251213"/>
    </source>
</evidence>
<dbReference type="InterPro" id="IPR004491">
    <property type="entry name" value="HslU"/>
</dbReference>
<dbReference type="CDD" id="cd19498">
    <property type="entry name" value="RecA-like_HslU"/>
    <property type="match status" value="1"/>
</dbReference>
<dbReference type="SUPFAM" id="SSF52540">
    <property type="entry name" value="P-loop containing nucleoside triphosphate hydrolases"/>
    <property type="match status" value="1"/>
</dbReference>
<evidence type="ECO:0000256" key="3">
    <source>
        <dbReference type="ARBA" id="ARBA00022840"/>
    </source>
</evidence>
<evidence type="ECO:0000256" key="5">
    <source>
        <dbReference type="HAMAP-Rule" id="MF_00249"/>
    </source>
</evidence>
<accession>A0A364K7P1</accession>
<dbReference type="AlphaFoldDB" id="A0A364K7P1"/>
<comment type="function">
    <text evidence="5">ATPase subunit of a proteasome-like degradation complex; this subunit has chaperone activity. The binding of ATP and its subsequent hydrolysis by HslU are essential for unfolding of protein substrates subsequently hydrolyzed by HslV. HslU recognizes the N-terminal part of its protein substrates and unfolds these before they are guided to HslV for hydrolysis.</text>
</comment>
<dbReference type="SMART" id="SM00382">
    <property type="entry name" value="AAA"/>
    <property type="match status" value="1"/>
</dbReference>
<proteinExistence type="inferred from homology"/>
<reference evidence="8 9" key="1">
    <citation type="submission" date="2018-06" db="EMBL/GenBank/DDBJ databases">
        <title>Thermoflavimicrobium daqus sp. nov., a thermophilic microbe isolated from Moutai-flavour Daqu.</title>
        <authorList>
            <person name="Wang X."/>
            <person name="Zhou H."/>
        </authorList>
    </citation>
    <scope>NUCLEOTIDE SEQUENCE [LARGE SCALE GENOMIC DNA]</scope>
    <source>
        <strain evidence="8 9">FBKL4.011</strain>
    </source>
</reference>
<dbReference type="InterPro" id="IPR003593">
    <property type="entry name" value="AAA+_ATPase"/>
</dbReference>
<comment type="subunit">
    <text evidence="5">A double ring-shaped homohexamer of HslV is capped on each side by a ring-shaped HslU homohexamer. The assembly of the HslU/HslV complex is dependent on binding of ATP.</text>
</comment>
<dbReference type="Pfam" id="PF07724">
    <property type="entry name" value="AAA_2"/>
    <property type="match status" value="1"/>
</dbReference>
<comment type="caution">
    <text evidence="8">The sequence shown here is derived from an EMBL/GenBank/DDBJ whole genome shotgun (WGS) entry which is preliminary data.</text>
</comment>
<dbReference type="InterPro" id="IPR027417">
    <property type="entry name" value="P-loop_NTPase"/>
</dbReference>
<feature type="domain" description="AAA+ ATPase" evidence="6">
    <location>
        <begin position="56"/>
        <end position="359"/>
    </location>
</feature>
<dbReference type="Proteomes" id="UP000251213">
    <property type="component" value="Unassembled WGS sequence"/>
</dbReference>
<feature type="binding site" evidence="5">
    <location>
        <position position="284"/>
    </location>
    <ligand>
        <name>ATP</name>
        <dbReference type="ChEBI" id="CHEBI:30616"/>
    </ligand>
</feature>
<dbReference type="FunFam" id="3.40.50.300:FF:000220">
    <property type="entry name" value="ATP-dependent protease ATPase subunit HslU"/>
    <property type="match status" value="1"/>
</dbReference>
<dbReference type="GO" id="GO:0005524">
    <property type="term" value="F:ATP binding"/>
    <property type="evidence" value="ECO:0007669"/>
    <property type="project" value="UniProtKB-UniRule"/>
</dbReference>
<dbReference type="NCBIfam" id="NF003544">
    <property type="entry name" value="PRK05201.1"/>
    <property type="match status" value="1"/>
</dbReference>
<name>A0A364K7P1_9BACL</name>
<evidence type="ECO:0000259" key="6">
    <source>
        <dbReference type="SMART" id="SM00382"/>
    </source>
</evidence>
<dbReference type="OrthoDB" id="9804062at2"/>
<dbReference type="GO" id="GO:0016887">
    <property type="term" value="F:ATP hydrolysis activity"/>
    <property type="evidence" value="ECO:0007669"/>
    <property type="project" value="InterPro"/>
</dbReference>
<keyword evidence="2 5" id="KW-0547">Nucleotide-binding</keyword>
<dbReference type="PANTHER" id="PTHR48102:SF3">
    <property type="entry name" value="ATP-DEPENDENT PROTEASE ATPASE SUBUNIT HSLU"/>
    <property type="match status" value="1"/>
</dbReference>
<dbReference type="InterPro" id="IPR050052">
    <property type="entry name" value="ATP-dep_Clp_protease_ClpX"/>
</dbReference>
<feature type="binding site" evidence="5">
    <location>
        <begin position="67"/>
        <end position="72"/>
    </location>
    <ligand>
        <name>ATP</name>
        <dbReference type="ChEBI" id="CHEBI:30616"/>
    </ligand>
</feature>
<dbReference type="EMBL" id="QJKK01000002">
    <property type="protein sequence ID" value="RAL26316.1"/>
    <property type="molecule type" value="Genomic_DNA"/>
</dbReference>
<feature type="binding site" evidence="5">
    <location>
        <position position="420"/>
    </location>
    <ligand>
        <name>ATP</name>
        <dbReference type="ChEBI" id="CHEBI:30616"/>
    </ligand>
</feature>
<reference evidence="8 9" key="2">
    <citation type="submission" date="2018-06" db="EMBL/GenBank/DDBJ databases">
        <authorList>
            <person name="Zhirakovskaya E."/>
        </authorList>
    </citation>
    <scope>NUCLEOTIDE SEQUENCE [LARGE SCALE GENOMIC DNA]</scope>
    <source>
        <strain evidence="8 9">FBKL4.011</strain>
    </source>
</reference>
<feature type="binding site" evidence="5">
    <location>
        <position position="25"/>
    </location>
    <ligand>
        <name>ATP</name>
        <dbReference type="ChEBI" id="CHEBI:30616"/>
    </ligand>
</feature>
<feature type="domain" description="Clp ATPase C-terminal" evidence="7">
    <location>
        <begin position="362"/>
        <end position="456"/>
    </location>
</feature>
<dbReference type="GO" id="GO:0043335">
    <property type="term" value="P:protein unfolding"/>
    <property type="evidence" value="ECO:0007669"/>
    <property type="project" value="UniProtKB-UniRule"/>
</dbReference>
<dbReference type="Gene3D" id="1.10.8.10">
    <property type="entry name" value="DNA helicase RuvA subunit, C-terminal domain"/>
    <property type="match status" value="1"/>
</dbReference>
<dbReference type="PANTHER" id="PTHR48102">
    <property type="entry name" value="ATP-DEPENDENT CLP PROTEASE ATP-BINDING SUBUNIT CLPX-LIKE, MITOCHONDRIAL-RELATED"/>
    <property type="match status" value="1"/>
</dbReference>
<dbReference type="GO" id="GO:0008233">
    <property type="term" value="F:peptidase activity"/>
    <property type="evidence" value="ECO:0007669"/>
    <property type="project" value="InterPro"/>
</dbReference>
<evidence type="ECO:0000313" key="8">
    <source>
        <dbReference type="EMBL" id="RAL26316.1"/>
    </source>
</evidence>
<dbReference type="HAMAP" id="MF_00249">
    <property type="entry name" value="HslU"/>
    <property type="match status" value="1"/>
</dbReference>
<dbReference type="Pfam" id="PF00004">
    <property type="entry name" value="AAA"/>
    <property type="match status" value="1"/>
</dbReference>
<dbReference type="RefSeq" id="WP_113658001.1">
    <property type="nucleotide sequence ID" value="NZ_KZ845664.1"/>
</dbReference>
<keyword evidence="5" id="KW-0963">Cytoplasm</keyword>
<keyword evidence="3 5" id="KW-0067">ATP-binding</keyword>
<dbReference type="SMART" id="SM01086">
    <property type="entry name" value="ClpB_D2-small"/>
    <property type="match status" value="1"/>
</dbReference>
<dbReference type="InterPro" id="IPR003959">
    <property type="entry name" value="ATPase_AAA_core"/>
</dbReference>
<protein>
    <recommendedName>
        <fullName evidence="5">ATP-dependent protease ATPase subunit HslU</fullName>
    </recommendedName>
    <alternativeName>
        <fullName evidence="5">Unfoldase HslU</fullName>
    </alternativeName>
</protein>
<gene>
    <name evidence="5" type="primary">hslU</name>
    <name evidence="8" type="ORF">DL897_04790</name>
</gene>
<dbReference type="NCBIfam" id="TIGR00390">
    <property type="entry name" value="hslU"/>
    <property type="match status" value="1"/>
</dbReference>
<evidence type="ECO:0000256" key="4">
    <source>
        <dbReference type="ARBA" id="ARBA00023186"/>
    </source>
</evidence>
<dbReference type="Gene3D" id="1.10.8.60">
    <property type="match status" value="1"/>
</dbReference>
<comment type="subcellular location">
    <subcellularLocation>
        <location evidence="5">Cytoplasm</location>
    </subcellularLocation>
</comment>
<keyword evidence="4 5" id="KW-0143">Chaperone</keyword>
<dbReference type="GO" id="GO:0036402">
    <property type="term" value="F:proteasome-activating activity"/>
    <property type="evidence" value="ECO:0007669"/>
    <property type="project" value="UniProtKB-UniRule"/>
</dbReference>
<evidence type="ECO:0000256" key="2">
    <source>
        <dbReference type="ARBA" id="ARBA00022741"/>
    </source>
</evidence>
<sequence length="470" mass="53089">MASVGKNSEQWTPRQIVAELDKYIVGQHQAKRAVAIALRNRYRRSLLSQELKDEVVPKNILMIGPTGVGKTEIARRLAKLVGAPFIKLEATKFTEVGYVGRDVESMIRDLVETAIRMVKSEKLESVKSQARALANDRIVEILVPAKKTTSHFKNPFEMLFSQNNKQTPSSSDSDEQGQVALRRREVKQKLNAGELEDQVIEIEIEEQAPTMFDMFAGTGAEQMGMNMQEVLGQFLPKRTKKRRLPIREAREVLTQEEGQKLIDMDQVIQDALERVEQSGIIFLDEIDKIAGKDRQGPDVSREGVQRDILPIVEGSTVMTKYGPVKTDHILFMAAGAFHVAKPSDLIPELQGRFPIRVELKDLTADDFVRILTEPKSALIKQYTALLETENIHISFTDEAIRELASLAAKVNSGTENIGARRLHTIMERLLEELSFEAPDIELEEFVITPQYVRERLADIAEDRDLSQYIL</sequence>
<feature type="binding site" evidence="5">
    <location>
        <position position="348"/>
    </location>
    <ligand>
        <name>ATP</name>
        <dbReference type="ChEBI" id="CHEBI:30616"/>
    </ligand>
</feature>
<evidence type="ECO:0000256" key="1">
    <source>
        <dbReference type="ARBA" id="ARBA00009771"/>
    </source>
</evidence>
<comment type="similarity">
    <text evidence="1 5">Belongs to the ClpX chaperone family. HslU subfamily.</text>
</comment>